<organism evidence="4 5">
    <name type="scientific">Myriangium duriaei CBS 260.36</name>
    <dbReference type="NCBI Taxonomy" id="1168546"/>
    <lineage>
        <taxon>Eukaryota</taxon>
        <taxon>Fungi</taxon>
        <taxon>Dikarya</taxon>
        <taxon>Ascomycota</taxon>
        <taxon>Pezizomycotina</taxon>
        <taxon>Dothideomycetes</taxon>
        <taxon>Dothideomycetidae</taxon>
        <taxon>Myriangiales</taxon>
        <taxon>Myriangiaceae</taxon>
        <taxon>Myriangium</taxon>
    </lineage>
</organism>
<dbReference type="EMBL" id="ML996082">
    <property type="protein sequence ID" value="KAF2155656.1"/>
    <property type="molecule type" value="Genomic_DNA"/>
</dbReference>
<dbReference type="InterPro" id="IPR043987">
    <property type="entry name" value="CCZ1/INTU/HSP4_longin_1"/>
</dbReference>
<name>A0A9P4J5W3_9PEZI</name>
<feature type="region of interest" description="Disordered" evidence="2">
    <location>
        <begin position="125"/>
        <end position="152"/>
    </location>
</feature>
<feature type="compositionally biased region" description="Polar residues" evidence="2">
    <location>
        <begin position="394"/>
        <end position="404"/>
    </location>
</feature>
<dbReference type="GO" id="GO:0016192">
    <property type="term" value="P:vesicle-mediated transport"/>
    <property type="evidence" value="ECO:0007669"/>
    <property type="project" value="InterPro"/>
</dbReference>
<dbReference type="AlphaFoldDB" id="A0A9P4J5W3"/>
<feature type="compositionally biased region" description="Polar residues" evidence="2">
    <location>
        <begin position="511"/>
        <end position="523"/>
    </location>
</feature>
<dbReference type="PANTHER" id="PTHR13056:SF0">
    <property type="entry name" value="VACUOLAR FUSION PROTEIN CCZ1 HOMOLOG-RELATED"/>
    <property type="match status" value="1"/>
</dbReference>
<comment type="similarity">
    <text evidence="1">Belongs to the CCZ1 family.</text>
</comment>
<protein>
    <recommendedName>
        <fullName evidence="3">CCZ1/INTU/HSP4 first Longin domain-containing protein</fullName>
    </recommendedName>
</protein>
<keyword evidence="5" id="KW-1185">Reference proteome</keyword>
<feature type="compositionally biased region" description="Acidic residues" evidence="2">
    <location>
        <begin position="376"/>
        <end position="391"/>
    </location>
</feature>
<feature type="compositionally biased region" description="Polar residues" evidence="2">
    <location>
        <begin position="340"/>
        <end position="349"/>
    </location>
</feature>
<dbReference type="Pfam" id="PF19031">
    <property type="entry name" value="Intu_longin_1"/>
    <property type="match status" value="1"/>
</dbReference>
<reference evidence="4" key="1">
    <citation type="journal article" date="2020" name="Stud. Mycol.">
        <title>101 Dothideomycetes genomes: a test case for predicting lifestyles and emergence of pathogens.</title>
        <authorList>
            <person name="Haridas S."/>
            <person name="Albert R."/>
            <person name="Binder M."/>
            <person name="Bloem J."/>
            <person name="Labutti K."/>
            <person name="Salamov A."/>
            <person name="Andreopoulos B."/>
            <person name="Baker S."/>
            <person name="Barry K."/>
            <person name="Bills G."/>
            <person name="Bluhm B."/>
            <person name="Cannon C."/>
            <person name="Castanera R."/>
            <person name="Culley D."/>
            <person name="Daum C."/>
            <person name="Ezra D."/>
            <person name="Gonzalez J."/>
            <person name="Henrissat B."/>
            <person name="Kuo A."/>
            <person name="Liang C."/>
            <person name="Lipzen A."/>
            <person name="Lutzoni F."/>
            <person name="Magnuson J."/>
            <person name="Mondo S."/>
            <person name="Nolan M."/>
            <person name="Ohm R."/>
            <person name="Pangilinan J."/>
            <person name="Park H.-J."/>
            <person name="Ramirez L."/>
            <person name="Alfaro M."/>
            <person name="Sun H."/>
            <person name="Tritt A."/>
            <person name="Yoshinaga Y."/>
            <person name="Zwiers L.-H."/>
            <person name="Turgeon B."/>
            <person name="Goodwin S."/>
            <person name="Spatafora J."/>
            <person name="Crous P."/>
            <person name="Grigoriev I."/>
        </authorList>
    </citation>
    <scope>NUCLEOTIDE SEQUENCE</scope>
    <source>
        <strain evidence="4">CBS 260.36</strain>
    </source>
</reference>
<evidence type="ECO:0000256" key="1">
    <source>
        <dbReference type="ARBA" id="ARBA00005352"/>
    </source>
</evidence>
<accession>A0A9P4J5W3</accession>
<evidence type="ECO:0000313" key="5">
    <source>
        <dbReference type="Proteomes" id="UP000799439"/>
    </source>
</evidence>
<feature type="region of interest" description="Disordered" evidence="2">
    <location>
        <begin position="497"/>
        <end position="538"/>
    </location>
</feature>
<feature type="compositionally biased region" description="Polar residues" evidence="2">
    <location>
        <begin position="128"/>
        <end position="137"/>
    </location>
</feature>
<feature type="region of interest" description="Disordered" evidence="2">
    <location>
        <begin position="583"/>
        <end position="602"/>
    </location>
</feature>
<dbReference type="OrthoDB" id="240546at2759"/>
<dbReference type="Proteomes" id="UP000799439">
    <property type="component" value="Unassembled WGS sequence"/>
</dbReference>
<comment type="caution">
    <text evidence="4">The sequence shown here is derived from an EMBL/GenBank/DDBJ whole genome shotgun (WGS) entry which is preliminary data.</text>
</comment>
<gene>
    <name evidence="4" type="ORF">K461DRAFT_318364</name>
</gene>
<dbReference type="InterPro" id="IPR013176">
    <property type="entry name" value="Ccz1"/>
</dbReference>
<evidence type="ECO:0000259" key="3">
    <source>
        <dbReference type="Pfam" id="PF19031"/>
    </source>
</evidence>
<evidence type="ECO:0000313" key="4">
    <source>
        <dbReference type="EMBL" id="KAF2155656.1"/>
    </source>
</evidence>
<dbReference type="PANTHER" id="PTHR13056">
    <property type="entry name" value="VACUOLAR FUSION PROTEIN CCZ1 HOMOLOG-RELATED"/>
    <property type="match status" value="1"/>
</dbReference>
<dbReference type="GO" id="GO:0035658">
    <property type="term" value="C:Mon1-Ccz1 complex"/>
    <property type="evidence" value="ECO:0007669"/>
    <property type="project" value="InterPro"/>
</dbReference>
<evidence type="ECO:0000256" key="2">
    <source>
        <dbReference type="SAM" id="MobiDB-lite"/>
    </source>
</evidence>
<feature type="compositionally biased region" description="Polar residues" evidence="2">
    <location>
        <begin position="457"/>
        <end position="479"/>
    </location>
</feature>
<sequence>MTATQPELRVIPAQLSFLTIYNPSLGPTDETFRDQILFYYSRVAKEAKAASKTGATNVVSQDELREQENERLRQVGLAQGMVDFARTFSNGQSVDSVETGKSRIVMRELESGWWALASIDLTKLPKARSSSPDSSKPATAPDADPYEYSSREVSPPGLLIQQIVTAHHTFLLHHGSSMTEFMERNGREKLSTSLERFWSKFCRYWEVLLTGNPAVDAMGGIKLAAGGELGMGVGEEEWGSGEREVLEDLVHRTEGLVDLVVSRFGEGPTEATSKEELPWVGRGRPSEATDGVILGGTGAISRASIRDVACWVQQIYTYGDYAYGVKDNPSRKRRRRHNQALGTGTTKNANGEAKSKSLRKQPVPAAPAPEQAQEQPTDDPLPESSADENEAEPQKQNGSPNVMPTFQLPPDLRPALHDRVASQDHAPGSPSLRQPLDDHKPGIPPPIVTAAERALAQATSKAQKSSEASPQGEAIQQNNFGISDKWMKYLTLGLSTLGKPEPTESNESRPAASSRQNTGTSARLQVPASDAEGVSEDETARTTLAQLDPMPEGHLVESQMAEQRRAETEGYFLIGYRGQLQKPASKSEVTGPRDDEEDDEDVGERLVLRTIHVERIKKVGIKSDDGNMSDGSSVSTFKNDMTTSEIERVRVLIYIRRPFIYTFLFEQRATSLQMSAFYIWLHNHLTPLQKPMGHNTSPSHVARLIGESKEAAMVPDSPGSTKNEKQPQRPVYDLLYDPERLTIHSSIPNIPLPGTLMAEGLGLHVSDKAAWTRIEALNVHSQILNTLESTRHSSREVERSAKTSRGWWVVWMRMPPSSHVPAPTPGQSNNEAGGNSIPTITFSRAEEHETSECRVAILVRKASDWTAPKTSTSSSRMTSAMFGLGRAGDDVTGGSNASWGPSSLAGGMGFDARRYVEGLLSLNR</sequence>
<feature type="domain" description="CCZ1/INTU/HSP4 first Longin" evidence="3">
    <location>
        <begin position="16"/>
        <end position="122"/>
    </location>
</feature>
<proteinExistence type="inferred from homology"/>
<feature type="region of interest" description="Disordered" evidence="2">
    <location>
        <begin position="326"/>
        <end position="479"/>
    </location>
</feature>